<dbReference type="PANTHER" id="PTHR10380:SF173">
    <property type="entry name" value="CUTICULAR PROTEIN 47EF, ISOFORM C-RELATED"/>
    <property type="match status" value="1"/>
</dbReference>
<feature type="compositionally biased region" description="Basic and acidic residues" evidence="2">
    <location>
        <begin position="110"/>
        <end position="121"/>
    </location>
</feature>
<dbReference type="VEuPathDB" id="VectorBase:SSCA000252"/>
<proteinExistence type="predicted"/>
<dbReference type="PROSITE" id="PS51155">
    <property type="entry name" value="CHIT_BIND_RR_2"/>
    <property type="match status" value="1"/>
</dbReference>
<evidence type="ECO:0000313" key="5">
    <source>
        <dbReference type="Proteomes" id="UP000616769"/>
    </source>
</evidence>
<evidence type="ECO:0000256" key="2">
    <source>
        <dbReference type="SAM" id="MobiDB-lite"/>
    </source>
</evidence>
<dbReference type="EMBL" id="JXLN01004395">
    <property type="protein sequence ID" value="KPM03198.1"/>
    <property type="molecule type" value="Genomic_DNA"/>
</dbReference>
<comment type="caution">
    <text evidence="4">The sequence shown here is derived from an EMBL/GenBank/DDBJ whole genome shotgun (WGS) entry which is preliminary data.</text>
</comment>
<dbReference type="AlphaFoldDB" id="A0A131ZWE9"/>
<dbReference type="GO" id="GO:0062129">
    <property type="term" value="C:chitin-based extracellular matrix"/>
    <property type="evidence" value="ECO:0007669"/>
    <property type="project" value="TreeGrafter"/>
</dbReference>
<dbReference type="InterPro" id="IPR000618">
    <property type="entry name" value="Insect_cuticle"/>
</dbReference>
<evidence type="ECO:0000256" key="1">
    <source>
        <dbReference type="ARBA" id="ARBA00022460"/>
    </source>
</evidence>
<accession>A0A131ZWE9</accession>
<dbReference type="Pfam" id="PF00379">
    <property type="entry name" value="Chitin_bind_4"/>
    <property type="match status" value="1"/>
</dbReference>
<reference evidence="4 5" key="1">
    <citation type="journal article" date="2015" name="Parasit. Vectors">
        <title>Draft genome of the scabies mite.</title>
        <authorList>
            <person name="Rider S.D.Jr."/>
            <person name="Morgan M.S."/>
            <person name="Arlian L.G."/>
        </authorList>
    </citation>
    <scope>NUCLEOTIDE SEQUENCE [LARGE SCALE GENOMIC DNA]</scope>
    <source>
        <strain evidence="4">Arlian Lab</strain>
    </source>
</reference>
<evidence type="ECO:0000313" key="4">
    <source>
        <dbReference type="EMBL" id="KPM03198.1"/>
    </source>
</evidence>
<sequence length="189" mass="20942">MKIIIIGLTLLPLVLSTGYDHGGGGDHGYHKYEEHYPPQPYKFGYDVKDGYGGTLNQKEEGDEYGNKKGTYGYTDSYGIYRQVDYVADKHGFRATIKTNEPGTASQNHGYKSDHHGYKDHSYAQSKPSTSISSSPITLLKSSASTSQPSPVFKMPAVYLQPKTVYKSVPFDRSISSAYGNYGSLRNNLF</sequence>
<gene>
    <name evidence="4" type="ORF">QR98_0016280</name>
</gene>
<dbReference type="OrthoDB" id="6513091at2759"/>
<dbReference type="Proteomes" id="UP000616769">
    <property type="component" value="Unassembled WGS sequence"/>
</dbReference>
<name>A0A131ZWE9_SARSC</name>
<feature type="compositionally biased region" description="Polar residues" evidence="2">
    <location>
        <begin position="97"/>
        <end position="109"/>
    </location>
</feature>
<keyword evidence="3" id="KW-0732">Signal</keyword>
<feature type="compositionally biased region" description="Low complexity" evidence="2">
    <location>
        <begin position="125"/>
        <end position="134"/>
    </location>
</feature>
<feature type="chain" id="PRO_5007287276" evidence="3">
    <location>
        <begin position="17"/>
        <end position="189"/>
    </location>
</feature>
<keyword evidence="1" id="KW-0193">Cuticle</keyword>
<organism evidence="4 5">
    <name type="scientific">Sarcoptes scabiei</name>
    <name type="common">Itch mite</name>
    <name type="synonym">Acarus scabiei</name>
    <dbReference type="NCBI Taxonomy" id="52283"/>
    <lineage>
        <taxon>Eukaryota</taxon>
        <taxon>Metazoa</taxon>
        <taxon>Ecdysozoa</taxon>
        <taxon>Arthropoda</taxon>
        <taxon>Chelicerata</taxon>
        <taxon>Arachnida</taxon>
        <taxon>Acari</taxon>
        <taxon>Acariformes</taxon>
        <taxon>Sarcoptiformes</taxon>
        <taxon>Astigmata</taxon>
        <taxon>Psoroptidia</taxon>
        <taxon>Sarcoptoidea</taxon>
        <taxon>Sarcoptidae</taxon>
        <taxon>Sarcoptinae</taxon>
        <taxon>Sarcoptes</taxon>
    </lineage>
</organism>
<evidence type="ECO:0000256" key="3">
    <source>
        <dbReference type="SAM" id="SignalP"/>
    </source>
</evidence>
<dbReference type="PANTHER" id="PTHR10380">
    <property type="entry name" value="CUTICLE PROTEIN"/>
    <property type="match status" value="1"/>
</dbReference>
<dbReference type="InterPro" id="IPR050468">
    <property type="entry name" value="Cuticle_Struct_Prot"/>
</dbReference>
<protein>
    <submittedName>
        <fullName evidence="4">Uncharacterized protein</fullName>
    </submittedName>
</protein>
<feature type="signal peptide" evidence="3">
    <location>
        <begin position="1"/>
        <end position="16"/>
    </location>
</feature>
<dbReference type="GO" id="GO:0008010">
    <property type="term" value="F:structural constituent of chitin-based larval cuticle"/>
    <property type="evidence" value="ECO:0007669"/>
    <property type="project" value="TreeGrafter"/>
</dbReference>
<feature type="region of interest" description="Disordered" evidence="2">
    <location>
        <begin position="97"/>
        <end position="134"/>
    </location>
</feature>